<dbReference type="PANTHER" id="PTHR22702">
    <property type="entry name" value="PROTEASE-ASSOCIATED DOMAIN-CONTAINING PROTEIN"/>
    <property type="match status" value="1"/>
</dbReference>
<dbReference type="SUPFAM" id="SSF55486">
    <property type="entry name" value="Metalloproteases ('zincins'), catalytic domain"/>
    <property type="match status" value="1"/>
</dbReference>
<evidence type="ECO:0000259" key="4">
    <source>
        <dbReference type="Pfam" id="PF02225"/>
    </source>
</evidence>
<accession>A0A849SE71</accession>
<dbReference type="InterPro" id="IPR025965">
    <property type="entry name" value="FlgD/Vpr_Ig-like"/>
</dbReference>
<evidence type="ECO:0000256" key="1">
    <source>
        <dbReference type="ARBA" id="ARBA00022729"/>
    </source>
</evidence>
<proteinExistence type="predicted"/>
<feature type="chain" id="PRO_5032851537" evidence="3">
    <location>
        <begin position="23"/>
        <end position="571"/>
    </location>
</feature>
<dbReference type="AlphaFoldDB" id="A0A849SE71"/>
<dbReference type="PANTHER" id="PTHR22702:SF1">
    <property type="entry name" value="PROTEASE-ASSOCIATED DOMAIN-CONTAINING PROTEIN 1"/>
    <property type="match status" value="1"/>
</dbReference>
<keyword evidence="1 3" id="KW-0732">Signal</keyword>
<evidence type="ECO:0000259" key="5">
    <source>
        <dbReference type="Pfam" id="PF13860"/>
    </source>
</evidence>
<keyword evidence="2" id="KW-0325">Glycoprotein</keyword>
<evidence type="ECO:0000313" key="7">
    <source>
        <dbReference type="Proteomes" id="UP000580839"/>
    </source>
</evidence>
<feature type="domain" description="FlgD/Vpr Ig-like" evidence="5">
    <location>
        <begin position="508"/>
        <end position="551"/>
    </location>
</feature>
<name>A0A849SE71_UNCEI</name>
<dbReference type="CDD" id="cd04818">
    <property type="entry name" value="PA_subtilisin_1"/>
    <property type="match status" value="1"/>
</dbReference>
<evidence type="ECO:0000256" key="3">
    <source>
        <dbReference type="SAM" id="SignalP"/>
    </source>
</evidence>
<dbReference type="InterPro" id="IPR046450">
    <property type="entry name" value="PA_dom_sf"/>
</dbReference>
<dbReference type="Gene3D" id="2.60.40.4070">
    <property type="match status" value="1"/>
</dbReference>
<gene>
    <name evidence="6" type="ORF">HOP12_07600</name>
</gene>
<dbReference type="Pfam" id="PF13860">
    <property type="entry name" value="FlgD_ig"/>
    <property type="match status" value="1"/>
</dbReference>
<evidence type="ECO:0000256" key="2">
    <source>
        <dbReference type="ARBA" id="ARBA00023180"/>
    </source>
</evidence>
<sequence length="571" mass="59297">MRQHPRTSALTTLAFAALMPCAAIPVVVCPVLAANITIVNADGAGEGFNDPTAAVPVGGNAGATVGAQRLIVFQTAANYWGTLLPSAVTIRVNARFDPLTCTPTGAVLGSAGPLGVFRDFGGAEFAGHWYHSALANKLAGFDLDGGDDIQAQFNSNLNGSPGCLGGAGWYLGLDGVEGINVDLLPVVMHELGHGLGFSTTTNGTTGNYLSGFPALWDHFLLDRVTSLHWDQMSAGQRAASAISNYQLSWDGDAATFESRFELDPRPENVVTAPAGIAGTYLSGKSLFGAALTTGGVTAQVVQALDGSGSTTDACEAITNGAALSGKIAFVDRGTCPFTQKALNVQAAGAVGIIIANNVNTGAFEMLATNGSVTIPVTNVDQIGGNLIRPQLAGGVTATMRIHPTARAGTDDLNRPLLYTPNPFQGGSSVSHFEVLSYPNALMEPAINLDLAPGDVDLTRFLFEDIGWLPRTTGVSTPAASRAASVVGAPNPFQSSAVLRFELSRPGLVDLSVFDTQGRLVRRITNAWMPAGPHGFEWNGLDDAGREVGAGVFLSRLRTGDGDSYGRLVRVN</sequence>
<organism evidence="6 7">
    <name type="scientific">Eiseniibacteriota bacterium</name>
    <dbReference type="NCBI Taxonomy" id="2212470"/>
    <lineage>
        <taxon>Bacteria</taxon>
        <taxon>Candidatus Eiseniibacteriota</taxon>
    </lineage>
</organism>
<dbReference type="InterPro" id="IPR003137">
    <property type="entry name" value="PA_domain"/>
</dbReference>
<dbReference type="Proteomes" id="UP000580839">
    <property type="component" value="Unassembled WGS sequence"/>
</dbReference>
<dbReference type="SUPFAM" id="SSF52025">
    <property type="entry name" value="PA domain"/>
    <property type="match status" value="1"/>
</dbReference>
<protein>
    <submittedName>
        <fullName evidence="6">Peptidase</fullName>
    </submittedName>
</protein>
<feature type="domain" description="PA" evidence="4">
    <location>
        <begin position="296"/>
        <end position="385"/>
    </location>
</feature>
<dbReference type="Pfam" id="PF02225">
    <property type="entry name" value="PA"/>
    <property type="match status" value="1"/>
</dbReference>
<reference evidence="6 7" key="1">
    <citation type="submission" date="2020-04" db="EMBL/GenBank/DDBJ databases">
        <title>Metagenomic profiling of ammonia- and methane-oxidizing microorganisms in a Dutch drinking water treatment plant.</title>
        <authorList>
            <person name="Poghosyan L."/>
            <person name="Leucker S."/>
        </authorList>
    </citation>
    <scope>NUCLEOTIDE SEQUENCE [LARGE SCALE GENOMIC DNA]</scope>
    <source>
        <strain evidence="6">S-RSF-IL-03</strain>
    </source>
</reference>
<evidence type="ECO:0000313" key="6">
    <source>
        <dbReference type="EMBL" id="NOT34018.1"/>
    </source>
</evidence>
<comment type="caution">
    <text evidence="6">The sequence shown here is derived from an EMBL/GenBank/DDBJ whole genome shotgun (WGS) entry which is preliminary data.</text>
</comment>
<dbReference type="EMBL" id="JABFRW010000087">
    <property type="protein sequence ID" value="NOT34018.1"/>
    <property type="molecule type" value="Genomic_DNA"/>
</dbReference>
<dbReference type="Gene3D" id="3.50.30.30">
    <property type="match status" value="1"/>
</dbReference>
<feature type="signal peptide" evidence="3">
    <location>
        <begin position="1"/>
        <end position="22"/>
    </location>
</feature>